<evidence type="ECO:0000256" key="7">
    <source>
        <dbReference type="ARBA" id="ARBA00022840"/>
    </source>
</evidence>
<dbReference type="EC" id="2.7.4.9" evidence="2"/>
<dbReference type="SUPFAM" id="SSF52540">
    <property type="entry name" value="P-loop containing nucleoside triphosphate hydrolases"/>
    <property type="match status" value="1"/>
</dbReference>
<evidence type="ECO:0000256" key="3">
    <source>
        <dbReference type="ARBA" id="ARBA00022679"/>
    </source>
</evidence>
<comment type="caution">
    <text evidence="9">The sequence shown here is derived from an EMBL/GenBank/DDBJ whole genome shotgun (WGS) entry which is preliminary data.</text>
</comment>
<gene>
    <name evidence="9" type="ORF">PVAG01_04867</name>
</gene>
<dbReference type="GO" id="GO:0016301">
    <property type="term" value="F:kinase activity"/>
    <property type="evidence" value="ECO:0007669"/>
    <property type="project" value="UniProtKB-KW"/>
</dbReference>
<evidence type="ECO:0000256" key="2">
    <source>
        <dbReference type="ARBA" id="ARBA00012980"/>
    </source>
</evidence>
<evidence type="ECO:0000256" key="1">
    <source>
        <dbReference type="ARBA" id="ARBA00009776"/>
    </source>
</evidence>
<accession>A0ABR4PIG1</accession>
<keyword evidence="10" id="KW-1185">Reference proteome</keyword>
<dbReference type="EMBL" id="JBFCZG010000004">
    <property type="protein sequence ID" value="KAL3423120.1"/>
    <property type="molecule type" value="Genomic_DNA"/>
</dbReference>
<feature type="domain" description="Thymidylate kinase-like" evidence="8">
    <location>
        <begin position="26"/>
        <end position="211"/>
    </location>
</feature>
<dbReference type="HAMAP" id="MF_00165">
    <property type="entry name" value="Thymidylate_kinase"/>
    <property type="match status" value="1"/>
</dbReference>
<reference evidence="9 10" key="1">
    <citation type="submission" date="2024-06" db="EMBL/GenBank/DDBJ databases">
        <title>Complete genome of Phlyctema vagabunda strain 19-DSS-EL-015.</title>
        <authorList>
            <person name="Fiorenzani C."/>
        </authorList>
    </citation>
    <scope>NUCLEOTIDE SEQUENCE [LARGE SCALE GENOMIC DNA]</scope>
    <source>
        <strain evidence="9 10">19-DSS-EL-015</strain>
    </source>
</reference>
<evidence type="ECO:0000313" key="9">
    <source>
        <dbReference type="EMBL" id="KAL3423120.1"/>
    </source>
</evidence>
<evidence type="ECO:0000256" key="4">
    <source>
        <dbReference type="ARBA" id="ARBA00022727"/>
    </source>
</evidence>
<dbReference type="Gene3D" id="3.40.50.300">
    <property type="entry name" value="P-loop containing nucleotide triphosphate hydrolases"/>
    <property type="match status" value="1"/>
</dbReference>
<sequence length="256" mass="28727">MAGNTNEGRPWQDPTKSINRGAFIVVEGLDRTGKTTQVQKLADALHASGRNVKAMRFPDRTSPIGNMINNYLQSKTEMEDHVIHLLFSANRWESAKNIMDSLANGYTIICDRYYYSGMIYSAAKDNPALSIQWARGPEVGLPRPDMVVFLNLSPEEAAKRADFGDEKYETSQMQKRVQELYQDLAKVVADESDDLRVINAGGSIDEVASEIFTAVSDRVQQVEQGAEFKPGKTYNKEVRTVSSWNGAWEEMVARKH</sequence>
<proteinExistence type="inferred from homology"/>
<evidence type="ECO:0000256" key="6">
    <source>
        <dbReference type="ARBA" id="ARBA00022777"/>
    </source>
</evidence>
<dbReference type="NCBIfam" id="TIGR00041">
    <property type="entry name" value="DTMP_kinase"/>
    <property type="match status" value="1"/>
</dbReference>
<dbReference type="Proteomes" id="UP001629113">
    <property type="component" value="Unassembled WGS sequence"/>
</dbReference>
<name>A0ABR4PIG1_9HELO</name>
<keyword evidence="5" id="KW-0547">Nucleotide-binding</keyword>
<keyword evidence="4" id="KW-0545">Nucleotide biosynthesis</keyword>
<evidence type="ECO:0000256" key="5">
    <source>
        <dbReference type="ARBA" id="ARBA00022741"/>
    </source>
</evidence>
<dbReference type="PANTHER" id="PTHR10344:SF1">
    <property type="entry name" value="THYMIDYLATE KINASE"/>
    <property type="match status" value="1"/>
</dbReference>
<keyword evidence="3" id="KW-0808">Transferase</keyword>
<keyword evidence="7" id="KW-0067">ATP-binding</keyword>
<evidence type="ECO:0000259" key="8">
    <source>
        <dbReference type="Pfam" id="PF02223"/>
    </source>
</evidence>
<dbReference type="CDD" id="cd01672">
    <property type="entry name" value="TMPK"/>
    <property type="match status" value="1"/>
</dbReference>
<evidence type="ECO:0000313" key="10">
    <source>
        <dbReference type="Proteomes" id="UP001629113"/>
    </source>
</evidence>
<organism evidence="9 10">
    <name type="scientific">Phlyctema vagabunda</name>
    <dbReference type="NCBI Taxonomy" id="108571"/>
    <lineage>
        <taxon>Eukaryota</taxon>
        <taxon>Fungi</taxon>
        <taxon>Dikarya</taxon>
        <taxon>Ascomycota</taxon>
        <taxon>Pezizomycotina</taxon>
        <taxon>Leotiomycetes</taxon>
        <taxon>Helotiales</taxon>
        <taxon>Dermateaceae</taxon>
        <taxon>Phlyctema</taxon>
    </lineage>
</organism>
<protein>
    <recommendedName>
        <fullName evidence="2">dTMP kinase</fullName>
        <ecNumber evidence="2">2.7.4.9</ecNumber>
    </recommendedName>
</protein>
<dbReference type="InterPro" id="IPR027417">
    <property type="entry name" value="P-loop_NTPase"/>
</dbReference>
<dbReference type="InterPro" id="IPR018094">
    <property type="entry name" value="Thymidylate_kinase"/>
</dbReference>
<dbReference type="Pfam" id="PF02223">
    <property type="entry name" value="Thymidylate_kin"/>
    <property type="match status" value="1"/>
</dbReference>
<dbReference type="InterPro" id="IPR039430">
    <property type="entry name" value="Thymidylate_kin-like_dom"/>
</dbReference>
<dbReference type="PANTHER" id="PTHR10344">
    <property type="entry name" value="THYMIDYLATE KINASE"/>
    <property type="match status" value="1"/>
</dbReference>
<keyword evidence="6 9" id="KW-0418">Kinase</keyword>
<comment type="similarity">
    <text evidence="1">Belongs to the thymidylate kinase family.</text>
</comment>